<feature type="non-terminal residue" evidence="1">
    <location>
        <position position="1"/>
    </location>
</feature>
<sequence>MRPYVPLVVPWRLFLKLCGGDEFLDATLSRLQDRVQIFL</sequence>
<dbReference type="Proteomes" id="UP001151532">
    <property type="component" value="Chromosome 1"/>
</dbReference>
<name>A0A9Q0TH82_SALPP</name>
<keyword evidence="2" id="KW-1185">Reference proteome</keyword>
<accession>A0A9Q0TH82</accession>
<proteinExistence type="predicted"/>
<reference evidence="1" key="2">
    <citation type="journal article" date="2023" name="Int. J. Mol. Sci.">
        <title>De Novo Assembly and Annotation of 11 Diverse Shrub Willow (Salix) Genomes Reveals Novel Gene Organization in Sex-Linked Regions.</title>
        <authorList>
            <person name="Hyden B."/>
            <person name="Feng K."/>
            <person name="Yates T.B."/>
            <person name="Jawdy S."/>
            <person name="Cereghino C."/>
            <person name="Smart L.B."/>
            <person name="Muchero W."/>
        </authorList>
    </citation>
    <scope>NUCLEOTIDE SEQUENCE</scope>
    <source>
        <tissue evidence="1">Shoot tip</tissue>
    </source>
</reference>
<evidence type="ECO:0000313" key="2">
    <source>
        <dbReference type="Proteomes" id="UP001151532"/>
    </source>
</evidence>
<protein>
    <submittedName>
        <fullName evidence="1">Uncharacterized protein</fullName>
    </submittedName>
</protein>
<dbReference type="AlphaFoldDB" id="A0A9Q0TH82"/>
<gene>
    <name evidence="1" type="ORF">OIU79_007918</name>
</gene>
<reference evidence="1" key="1">
    <citation type="submission" date="2022-11" db="EMBL/GenBank/DDBJ databases">
        <authorList>
            <person name="Hyden B.L."/>
            <person name="Feng K."/>
            <person name="Yates T."/>
            <person name="Jawdy S."/>
            <person name="Smart L.B."/>
            <person name="Muchero W."/>
        </authorList>
    </citation>
    <scope>NUCLEOTIDE SEQUENCE</scope>
    <source>
        <tissue evidence="1">Shoot tip</tissue>
    </source>
</reference>
<comment type="caution">
    <text evidence="1">The sequence shown here is derived from an EMBL/GenBank/DDBJ whole genome shotgun (WGS) entry which is preliminary data.</text>
</comment>
<evidence type="ECO:0000313" key="1">
    <source>
        <dbReference type="EMBL" id="KAJ6711573.1"/>
    </source>
</evidence>
<dbReference type="EMBL" id="JAPFFK010000015">
    <property type="protein sequence ID" value="KAJ6711573.1"/>
    <property type="molecule type" value="Genomic_DNA"/>
</dbReference>
<organism evidence="1 2">
    <name type="scientific">Salix purpurea</name>
    <name type="common">Purple osier willow</name>
    <dbReference type="NCBI Taxonomy" id="77065"/>
    <lineage>
        <taxon>Eukaryota</taxon>
        <taxon>Viridiplantae</taxon>
        <taxon>Streptophyta</taxon>
        <taxon>Embryophyta</taxon>
        <taxon>Tracheophyta</taxon>
        <taxon>Spermatophyta</taxon>
        <taxon>Magnoliopsida</taxon>
        <taxon>eudicotyledons</taxon>
        <taxon>Gunneridae</taxon>
        <taxon>Pentapetalae</taxon>
        <taxon>rosids</taxon>
        <taxon>fabids</taxon>
        <taxon>Malpighiales</taxon>
        <taxon>Salicaceae</taxon>
        <taxon>Saliceae</taxon>
        <taxon>Salix</taxon>
    </lineage>
</organism>